<protein>
    <recommendedName>
        <fullName evidence="2">Co-chaperone DjlA N-terminal domain-containing protein</fullName>
    </recommendedName>
</protein>
<comment type="caution">
    <text evidence="3">The sequence shown here is derived from an EMBL/GenBank/DDBJ whole genome shotgun (WGS) entry which is preliminary data.</text>
</comment>
<feature type="compositionally biased region" description="Low complexity" evidence="1">
    <location>
        <begin position="27"/>
        <end position="39"/>
    </location>
</feature>
<evidence type="ECO:0000313" key="3">
    <source>
        <dbReference type="EMBL" id="RYC30500.1"/>
    </source>
</evidence>
<evidence type="ECO:0000313" key="4">
    <source>
        <dbReference type="Proteomes" id="UP000290759"/>
    </source>
</evidence>
<feature type="domain" description="Co-chaperone DjlA N-terminal" evidence="2">
    <location>
        <begin position="206"/>
        <end position="321"/>
    </location>
</feature>
<dbReference type="AlphaFoldDB" id="A0A4Q2U2U6"/>
<gene>
    <name evidence="3" type="ORF">D3273_18360</name>
</gene>
<feature type="region of interest" description="Disordered" evidence="1">
    <location>
        <begin position="129"/>
        <end position="165"/>
    </location>
</feature>
<dbReference type="EMBL" id="QYBB01000024">
    <property type="protein sequence ID" value="RYC30500.1"/>
    <property type="molecule type" value="Genomic_DNA"/>
</dbReference>
<reference evidence="3 4" key="1">
    <citation type="submission" date="2018-12" db="EMBL/GenBank/DDBJ databases">
        <authorList>
            <person name="Grouzdev D.S."/>
            <person name="Krutkina M.S."/>
        </authorList>
    </citation>
    <scope>NUCLEOTIDE SEQUENCE [LARGE SCALE GENOMIC DNA]</scope>
    <source>
        <strain evidence="3 4">RmlP026</strain>
    </source>
</reference>
<evidence type="ECO:0000259" key="2">
    <source>
        <dbReference type="Pfam" id="PF05099"/>
    </source>
</evidence>
<dbReference type="InterPro" id="IPR029024">
    <property type="entry name" value="TerB-like"/>
</dbReference>
<evidence type="ECO:0000256" key="1">
    <source>
        <dbReference type="SAM" id="MobiDB-lite"/>
    </source>
</evidence>
<feature type="region of interest" description="Disordered" evidence="1">
    <location>
        <begin position="1"/>
        <end position="60"/>
    </location>
</feature>
<dbReference type="OrthoDB" id="7949255at2"/>
<accession>A0A4Q2U2U6</accession>
<dbReference type="Proteomes" id="UP000290759">
    <property type="component" value="Unassembled WGS sequence"/>
</dbReference>
<name>A0A4Q2U2U6_9HYPH</name>
<sequence length="342" mass="36186">MSPRAGPRRPPVAREPGTPCRRPELSTAGGARTRAAARAEPCDGDASALPSPGIRPCRPETMTTVPALPAGLRARNRDIHRPRKGPVAGSRTCRPETARSRSMDAMSCGAPLLRAAGRDMFGSLSRAPLAPSDTVGGAMSDQSARAPDARCAAPTGSEVRPPPSRRDAVRAVLPIVWRSIMVYRSPRPPSDLAADAAEFREPAFRDALIAGVAMVAHADGVPSPAERSRFLSLLEEDPALRTFDRKSVLDDLAVHEANYRFDVEVGAIMAREKLVRVAGRTRLCAALVRICRAMIPADGVIHPAEHRALAEIRSALGVTARPVVFGAYGASATVSAPSVAAE</sequence>
<feature type="compositionally biased region" description="Basic and acidic residues" evidence="1">
    <location>
        <begin position="93"/>
        <end position="102"/>
    </location>
</feature>
<feature type="region of interest" description="Disordered" evidence="1">
    <location>
        <begin position="80"/>
        <end position="105"/>
    </location>
</feature>
<dbReference type="Pfam" id="PF05099">
    <property type="entry name" value="TerB"/>
    <property type="match status" value="1"/>
</dbReference>
<dbReference type="InterPro" id="IPR007791">
    <property type="entry name" value="DjlA_N"/>
</dbReference>
<dbReference type="SUPFAM" id="SSF158682">
    <property type="entry name" value="TerB-like"/>
    <property type="match status" value="1"/>
</dbReference>
<organism evidence="3 4">
    <name type="scientific">Lichenibacterium minor</name>
    <dbReference type="NCBI Taxonomy" id="2316528"/>
    <lineage>
        <taxon>Bacteria</taxon>
        <taxon>Pseudomonadati</taxon>
        <taxon>Pseudomonadota</taxon>
        <taxon>Alphaproteobacteria</taxon>
        <taxon>Hyphomicrobiales</taxon>
        <taxon>Lichenihabitantaceae</taxon>
        <taxon>Lichenibacterium</taxon>
    </lineage>
</organism>
<keyword evidence="4" id="KW-1185">Reference proteome</keyword>
<dbReference type="CDD" id="cd07176">
    <property type="entry name" value="terB"/>
    <property type="match status" value="1"/>
</dbReference>
<proteinExistence type="predicted"/>
<reference evidence="3 4" key="2">
    <citation type="submission" date="2019-02" db="EMBL/GenBank/DDBJ databases">
        <title>'Lichenibacterium ramalinii' gen. nov. sp. nov., 'Lichenibacterium minor' gen. nov. sp. nov.</title>
        <authorList>
            <person name="Pankratov T."/>
        </authorList>
    </citation>
    <scope>NUCLEOTIDE SEQUENCE [LARGE SCALE GENOMIC DNA]</scope>
    <source>
        <strain evidence="3 4">RmlP026</strain>
    </source>
</reference>
<dbReference type="Gene3D" id="1.10.3680.10">
    <property type="entry name" value="TerB-like"/>
    <property type="match status" value="1"/>
</dbReference>